<protein>
    <submittedName>
        <fullName evidence="1">Uncharacterized protein</fullName>
    </submittedName>
</protein>
<organism evidence="1 2">
    <name type="scientific">Ascobolus immersus RN42</name>
    <dbReference type="NCBI Taxonomy" id="1160509"/>
    <lineage>
        <taxon>Eukaryota</taxon>
        <taxon>Fungi</taxon>
        <taxon>Dikarya</taxon>
        <taxon>Ascomycota</taxon>
        <taxon>Pezizomycotina</taxon>
        <taxon>Pezizomycetes</taxon>
        <taxon>Pezizales</taxon>
        <taxon>Ascobolaceae</taxon>
        <taxon>Ascobolus</taxon>
    </lineage>
</organism>
<dbReference type="Proteomes" id="UP000275078">
    <property type="component" value="Unassembled WGS sequence"/>
</dbReference>
<name>A0A3N4HMQ6_ASCIM</name>
<evidence type="ECO:0000313" key="1">
    <source>
        <dbReference type="EMBL" id="RPA75102.1"/>
    </source>
</evidence>
<dbReference type="EMBL" id="ML119772">
    <property type="protein sequence ID" value="RPA75102.1"/>
    <property type="molecule type" value="Genomic_DNA"/>
</dbReference>
<reference evidence="1 2" key="1">
    <citation type="journal article" date="2018" name="Nat. Ecol. Evol.">
        <title>Pezizomycetes genomes reveal the molecular basis of ectomycorrhizal truffle lifestyle.</title>
        <authorList>
            <person name="Murat C."/>
            <person name="Payen T."/>
            <person name="Noel B."/>
            <person name="Kuo A."/>
            <person name="Morin E."/>
            <person name="Chen J."/>
            <person name="Kohler A."/>
            <person name="Krizsan K."/>
            <person name="Balestrini R."/>
            <person name="Da Silva C."/>
            <person name="Montanini B."/>
            <person name="Hainaut M."/>
            <person name="Levati E."/>
            <person name="Barry K.W."/>
            <person name="Belfiori B."/>
            <person name="Cichocki N."/>
            <person name="Clum A."/>
            <person name="Dockter R.B."/>
            <person name="Fauchery L."/>
            <person name="Guy J."/>
            <person name="Iotti M."/>
            <person name="Le Tacon F."/>
            <person name="Lindquist E.A."/>
            <person name="Lipzen A."/>
            <person name="Malagnac F."/>
            <person name="Mello A."/>
            <person name="Molinier V."/>
            <person name="Miyauchi S."/>
            <person name="Poulain J."/>
            <person name="Riccioni C."/>
            <person name="Rubini A."/>
            <person name="Sitrit Y."/>
            <person name="Splivallo R."/>
            <person name="Traeger S."/>
            <person name="Wang M."/>
            <person name="Zifcakova L."/>
            <person name="Wipf D."/>
            <person name="Zambonelli A."/>
            <person name="Paolocci F."/>
            <person name="Nowrousian M."/>
            <person name="Ottonello S."/>
            <person name="Baldrian P."/>
            <person name="Spatafora J.W."/>
            <person name="Henrissat B."/>
            <person name="Nagy L.G."/>
            <person name="Aury J.M."/>
            <person name="Wincker P."/>
            <person name="Grigoriev I.V."/>
            <person name="Bonfante P."/>
            <person name="Martin F.M."/>
        </authorList>
    </citation>
    <scope>NUCLEOTIDE SEQUENCE [LARGE SCALE GENOMIC DNA]</scope>
    <source>
        <strain evidence="1 2">RN42</strain>
    </source>
</reference>
<gene>
    <name evidence="1" type="ORF">BJ508DRAFT_24724</name>
</gene>
<dbReference type="AlphaFoldDB" id="A0A3N4HMQ6"/>
<sequence>MRLHSKRRSNSHHSRFSRASRFACPNSTQIAIAVATICSQSVDRPQSHLTVASRVRVPSQHANRETFTLRIQHSNMQQKPSIIFSTSPQNSFSLESFLMHNPAQPQPHLLT</sequence>
<keyword evidence="2" id="KW-1185">Reference proteome</keyword>
<proteinExistence type="predicted"/>
<accession>A0A3N4HMQ6</accession>
<evidence type="ECO:0000313" key="2">
    <source>
        <dbReference type="Proteomes" id="UP000275078"/>
    </source>
</evidence>